<evidence type="ECO:0000256" key="1">
    <source>
        <dbReference type="SAM" id="Phobius"/>
    </source>
</evidence>
<evidence type="ECO:0008006" key="4">
    <source>
        <dbReference type="Google" id="ProtNLM"/>
    </source>
</evidence>
<reference evidence="2 3" key="1">
    <citation type="submission" date="2022-11" db="EMBL/GenBank/DDBJ databases">
        <title>Minimal conservation of predation-associated metabolite biosynthetic gene clusters underscores biosynthetic potential of Myxococcota including descriptions for ten novel species: Archangium lansinium sp. nov., Myxococcus landrumus sp. nov., Nannocystis bai.</title>
        <authorList>
            <person name="Ahearne A."/>
            <person name="Stevens C."/>
            <person name="Phillips K."/>
        </authorList>
    </citation>
    <scope>NUCLEOTIDE SEQUENCE [LARGE SCALE GENOMIC DNA]</scope>
    <source>
        <strain evidence="2 3">MIWBW</strain>
    </source>
</reference>
<organism evidence="2 3">
    <name type="scientific">Archangium lansingense</name>
    <dbReference type="NCBI Taxonomy" id="2995310"/>
    <lineage>
        <taxon>Bacteria</taxon>
        <taxon>Pseudomonadati</taxon>
        <taxon>Myxococcota</taxon>
        <taxon>Myxococcia</taxon>
        <taxon>Myxococcales</taxon>
        <taxon>Cystobacterineae</taxon>
        <taxon>Archangiaceae</taxon>
        <taxon>Archangium</taxon>
    </lineage>
</organism>
<comment type="caution">
    <text evidence="2">The sequence shown here is derived from an EMBL/GenBank/DDBJ whole genome shotgun (WGS) entry which is preliminary data.</text>
</comment>
<dbReference type="Proteomes" id="UP001207654">
    <property type="component" value="Unassembled WGS sequence"/>
</dbReference>
<keyword evidence="1" id="KW-0812">Transmembrane</keyword>
<feature type="transmembrane region" description="Helical" evidence="1">
    <location>
        <begin position="12"/>
        <end position="33"/>
    </location>
</feature>
<proteinExistence type="predicted"/>
<evidence type="ECO:0000313" key="2">
    <source>
        <dbReference type="EMBL" id="MCY1079097.1"/>
    </source>
</evidence>
<name>A0ABT4ABP4_9BACT</name>
<keyword evidence="1" id="KW-0472">Membrane</keyword>
<protein>
    <recommendedName>
        <fullName evidence="4">Lipoprotein</fullName>
    </recommendedName>
</protein>
<keyword evidence="1" id="KW-1133">Transmembrane helix</keyword>
<gene>
    <name evidence="2" type="ORF">OV287_32010</name>
</gene>
<evidence type="ECO:0000313" key="3">
    <source>
        <dbReference type="Proteomes" id="UP001207654"/>
    </source>
</evidence>
<keyword evidence="3" id="KW-1185">Reference proteome</keyword>
<dbReference type="RefSeq" id="WP_267537834.1">
    <property type="nucleotide sequence ID" value="NZ_JAPNKA010000001.1"/>
</dbReference>
<sequence>MTQQLRSEKKLIVVMLAVGCSLAVALPITYLILTPRLAPPAEPGNISSPTLAQLLNESIDQALANMNPVHSPGLIPEAEANSRVFLREVAEVVARCSKGRLEPNQKYNRLEYHLVRVDGVRYEPIYTGRGCGEESLIFRATFKDGRVANAFTDGRERQYPVDHVRGVVREFGKRVTWSDWTYHRERYFPPPPAQPTQEDVAKQWK</sequence>
<accession>A0ABT4ABP4</accession>
<dbReference type="EMBL" id="JAPNKA010000001">
    <property type="protein sequence ID" value="MCY1079097.1"/>
    <property type="molecule type" value="Genomic_DNA"/>
</dbReference>